<dbReference type="InterPro" id="IPR015510">
    <property type="entry name" value="PGRP"/>
</dbReference>
<dbReference type="InterPro" id="IPR006619">
    <property type="entry name" value="PGRP_domain_met/bac"/>
</dbReference>
<dbReference type="InterPro" id="IPR002502">
    <property type="entry name" value="Amidase_domain"/>
</dbReference>
<dbReference type="CDD" id="cd06583">
    <property type="entry name" value="PGRP"/>
    <property type="match status" value="1"/>
</dbReference>
<keyword evidence="3" id="KW-0812">Transmembrane</keyword>
<accession>A0ABT1G0I5</accession>
<dbReference type="Proteomes" id="UP001204000">
    <property type="component" value="Unassembled WGS sequence"/>
</dbReference>
<dbReference type="EC" id="3.5.1.28" evidence="5"/>
<keyword evidence="3" id="KW-0472">Membrane</keyword>
<feature type="compositionally biased region" description="Low complexity" evidence="2">
    <location>
        <begin position="423"/>
        <end position="434"/>
    </location>
</feature>
<keyword evidence="3" id="KW-1133">Transmembrane helix</keyword>
<dbReference type="PANTHER" id="PTHR11022:SF41">
    <property type="entry name" value="PEPTIDOGLYCAN-RECOGNITION PROTEIN LC-RELATED"/>
    <property type="match status" value="1"/>
</dbReference>
<dbReference type="GO" id="GO:0008745">
    <property type="term" value="F:N-acetylmuramoyl-L-alanine amidase activity"/>
    <property type="evidence" value="ECO:0007669"/>
    <property type="project" value="UniProtKB-EC"/>
</dbReference>
<keyword evidence="5" id="KW-0378">Hydrolase</keyword>
<name>A0ABT1G0I5_9CORY</name>
<evidence type="ECO:0000259" key="4">
    <source>
        <dbReference type="SMART" id="SM00701"/>
    </source>
</evidence>
<sequence>MQQRRRLNPAAPAAKHPLLAALLAAILTAAMIAAAMFSNGRILQVQTAAPADVEVYSDTASFAGGAEVTVDDAAIRTQGGEEEHVRRVVKEFTRDREFSIFALTWRGDRDIAAYVRSQRPDGTWNEWHAMDPLDPPAGSDLFGTEPIYVEPTTRVQVSTGNVDMLEGGRQISDAPTTARDLDAVFIDGGVGTVAGDITPVVDSYSRYMPKVITRTQWGAGASRTPTYTEPVTAVTVHHTAGSNNYTEAQAPGIVRGIWHYHAVTQGWGDIGYNALVDKYGNIYEGRAGGLDRAVQGAHVGGFNTNTWGVSLLGDYMQTTPSTQAISALGEIIGWKAAVAGFDPMGYSYHTADFDFRGSKYAAGQGATFPNINAHRDFHYNQCPGDYLYARMGAIRGAAQVKYTQVRSSRVFANPLMPNPRVSTTETTTDGTKTVTNTITSPDGTTTTVTNQQGTTQKVNTTLLSDLASGDTVAIATVVGTIAGVALIYAFQQGMFDDAIKNVGGTELLAGLTVKDITPYITPALKVVGSSEVAGVWQQLEPALGKAAGTVSGPNGTAMTFYANGIGVRDAQGQIFSLVGEIANAWLQQGLDLGPLGLPIAAQTSINADDIRMEFEGGTIVFTPSTKTVNIITNR</sequence>
<dbReference type="EMBL" id="JAMFTQ010000004">
    <property type="protein sequence ID" value="MCP1387525.1"/>
    <property type="molecule type" value="Genomic_DNA"/>
</dbReference>
<dbReference type="InterPro" id="IPR036505">
    <property type="entry name" value="Amidase/PGRP_sf"/>
</dbReference>
<feature type="region of interest" description="Disordered" evidence="2">
    <location>
        <begin position="415"/>
        <end position="434"/>
    </location>
</feature>
<comment type="similarity">
    <text evidence="1">Belongs to the N-acetylmuramoyl-L-alanine amidase 2 family.</text>
</comment>
<proteinExistence type="inferred from homology"/>
<evidence type="ECO:0000256" key="3">
    <source>
        <dbReference type="SAM" id="Phobius"/>
    </source>
</evidence>
<dbReference type="Pfam" id="PF01510">
    <property type="entry name" value="Amidase_2"/>
    <property type="match status" value="1"/>
</dbReference>
<protein>
    <submittedName>
        <fullName evidence="5">N-acetylmuramoyl-L-alanine amidase</fullName>
        <ecNumber evidence="5">3.5.1.28</ecNumber>
    </submittedName>
</protein>
<dbReference type="RefSeq" id="WP_253577077.1">
    <property type="nucleotide sequence ID" value="NZ_JAMFTQ010000004.1"/>
</dbReference>
<comment type="caution">
    <text evidence="5">The sequence shown here is derived from an EMBL/GenBank/DDBJ whole genome shotgun (WGS) entry which is preliminary data.</text>
</comment>
<dbReference type="SUPFAM" id="SSF55846">
    <property type="entry name" value="N-acetylmuramoyl-L-alanine amidase-like"/>
    <property type="match status" value="1"/>
</dbReference>
<reference evidence="5" key="1">
    <citation type="submission" date="2022-05" db="EMBL/GenBank/DDBJ databases">
        <title>Corynebacterium sp. TA-R-1 sp. nov., isolated from human feces.</title>
        <authorList>
            <person name="Shamsuzzaman M."/>
            <person name="Dahal R.H."/>
        </authorList>
    </citation>
    <scope>NUCLEOTIDE SEQUENCE</scope>
    <source>
        <strain evidence="5">TA-R-1</strain>
    </source>
</reference>
<dbReference type="PANTHER" id="PTHR11022">
    <property type="entry name" value="PEPTIDOGLYCAN RECOGNITION PROTEIN"/>
    <property type="match status" value="1"/>
</dbReference>
<evidence type="ECO:0000313" key="5">
    <source>
        <dbReference type="EMBL" id="MCP1387525.1"/>
    </source>
</evidence>
<feature type="domain" description="Peptidoglycan recognition protein family" evidence="4">
    <location>
        <begin position="209"/>
        <end position="354"/>
    </location>
</feature>
<evidence type="ECO:0000313" key="6">
    <source>
        <dbReference type="Proteomes" id="UP001204000"/>
    </source>
</evidence>
<dbReference type="Gene3D" id="3.40.80.10">
    <property type="entry name" value="Peptidoglycan recognition protein-like"/>
    <property type="match status" value="1"/>
</dbReference>
<evidence type="ECO:0000256" key="1">
    <source>
        <dbReference type="ARBA" id="ARBA00007553"/>
    </source>
</evidence>
<keyword evidence="6" id="KW-1185">Reference proteome</keyword>
<evidence type="ECO:0000256" key="2">
    <source>
        <dbReference type="SAM" id="MobiDB-lite"/>
    </source>
</evidence>
<feature type="transmembrane region" description="Helical" evidence="3">
    <location>
        <begin position="472"/>
        <end position="490"/>
    </location>
</feature>
<gene>
    <name evidence="5" type="ORF">M5J20_04900</name>
</gene>
<dbReference type="SMART" id="SM00701">
    <property type="entry name" value="PGRP"/>
    <property type="match status" value="1"/>
</dbReference>
<organism evidence="5 6">
    <name type="scientific">Corynebacterium stercoris</name>
    <dbReference type="NCBI Taxonomy" id="2943490"/>
    <lineage>
        <taxon>Bacteria</taxon>
        <taxon>Bacillati</taxon>
        <taxon>Actinomycetota</taxon>
        <taxon>Actinomycetes</taxon>
        <taxon>Mycobacteriales</taxon>
        <taxon>Corynebacteriaceae</taxon>
        <taxon>Corynebacterium</taxon>
    </lineage>
</organism>